<dbReference type="Proteomes" id="UP000218327">
    <property type="component" value="Unassembled WGS sequence"/>
</dbReference>
<dbReference type="EMBL" id="NVVJ01000030">
    <property type="protein sequence ID" value="PCJ24131.1"/>
    <property type="molecule type" value="Genomic_DNA"/>
</dbReference>
<gene>
    <name evidence="1" type="ORF">COA96_10320</name>
</gene>
<protein>
    <recommendedName>
        <fullName evidence="3">WG repeat-containing protein</fullName>
    </recommendedName>
</protein>
<name>A0A2A5AYF4_9GAMM</name>
<proteinExistence type="predicted"/>
<comment type="caution">
    <text evidence="1">The sequence shown here is derived from an EMBL/GenBank/DDBJ whole genome shotgun (WGS) entry which is preliminary data.</text>
</comment>
<reference evidence="2" key="1">
    <citation type="submission" date="2017-08" db="EMBL/GenBank/DDBJ databases">
        <title>A dynamic microbial community with high functional redundancy inhabits the cold, oxic subseafloor aquifer.</title>
        <authorList>
            <person name="Tully B.J."/>
            <person name="Wheat C.G."/>
            <person name="Glazer B.T."/>
            <person name="Huber J.A."/>
        </authorList>
    </citation>
    <scope>NUCLEOTIDE SEQUENCE [LARGE SCALE GENOMIC DNA]</scope>
</reference>
<accession>A0A2A5AYF4</accession>
<dbReference type="AlphaFoldDB" id="A0A2A5AYF4"/>
<evidence type="ECO:0000313" key="2">
    <source>
        <dbReference type="Proteomes" id="UP000218327"/>
    </source>
</evidence>
<sequence length="70" mass="8058">MKKMFGFYSAKQNELAGSCFYRDKDGNEVEVTEVCKKDRPFGSFDDYISKGPLDKFINLGFVSRRKGIFT</sequence>
<evidence type="ECO:0000313" key="1">
    <source>
        <dbReference type="EMBL" id="PCJ24131.1"/>
    </source>
</evidence>
<evidence type="ECO:0008006" key="3">
    <source>
        <dbReference type="Google" id="ProtNLM"/>
    </source>
</evidence>
<organism evidence="1 2">
    <name type="scientific">SAR86 cluster bacterium</name>
    <dbReference type="NCBI Taxonomy" id="2030880"/>
    <lineage>
        <taxon>Bacteria</taxon>
        <taxon>Pseudomonadati</taxon>
        <taxon>Pseudomonadota</taxon>
        <taxon>Gammaproteobacteria</taxon>
        <taxon>SAR86 cluster</taxon>
    </lineage>
</organism>